<comment type="caution">
    <text evidence="1">The sequence shown here is derived from an EMBL/GenBank/DDBJ whole genome shotgun (WGS) entry which is preliminary data.</text>
</comment>
<sequence>MFAYSKLQMRSLLLSFCHSFLKGQISGVFLSTDSQIKLWISGALPLVLIWSGQRCSKLRIQFNNSFISTLSPTSLLCSLLFSNVLQQTSEALKEIQRKLHI</sequence>
<evidence type="ECO:0000313" key="1">
    <source>
        <dbReference type="EMBL" id="MEQ2236853.1"/>
    </source>
</evidence>
<dbReference type="EMBL" id="JAHRIQ010047894">
    <property type="protein sequence ID" value="MEQ2236853.1"/>
    <property type="molecule type" value="Genomic_DNA"/>
</dbReference>
<name>A0ABV0TVB4_9TELE</name>
<accession>A0ABV0TVB4</accession>
<reference evidence="1 2" key="1">
    <citation type="submission" date="2021-06" db="EMBL/GenBank/DDBJ databases">
        <authorList>
            <person name="Palmer J.M."/>
        </authorList>
    </citation>
    <scope>NUCLEOTIDE SEQUENCE [LARGE SCALE GENOMIC DNA]</scope>
    <source>
        <strain evidence="2">if_2019</strain>
        <tissue evidence="1">Muscle</tissue>
    </source>
</reference>
<proteinExistence type="predicted"/>
<protein>
    <submittedName>
        <fullName evidence="1">Uncharacterized protein</fullName>
    </submittedName>
</protein>
<organism evidence="1 2">
    <name type="scientific">Ilyodon furcidens</name>
    <name type="common">goldbreast splitfin</name>
    <dbReference type="NCBI Taxonomy" id="33524"/>
    <lineage>
        <taxon>Eukaryota</taxon>
        <taxon>Metazoa</taxon>
        <taxon>Chordata</taxon>
        <taxon>Craniata</taxon>
        <taxon>Vertebrata</taxon>
        <taxon>Euteleostomi</taxon>
        <taxon>Actinopterygii</taxon>
        <taxon>Neopterygii</taxon>
        <taxon>Teleostei</taxon>
        <taxon>Neoteleostei</taxon>
        <taxon>Acanthomorphata</taxon>
        <taxon>Ovalentaria</taxon>
        <taxon>Atherinomorphae</taxon>
        <taxon>Cyprinodontiformes</taxon>
        <taxon>Goodeidae</taxon>
        <taxon>Ilyodon</taxon>
    </lineage>
</organism>
<evidence type="ECO:0000313" key="2">
    <source>
        <dbReference type="Proteomes" id="UP001482620"/>
    </source>
</evidence>
<dbReference type="Proteomes" id="UP001482620">
    <property type="component" value="Unassembled WGS sequence"/>
</dbReference>
<keyword evidence="2" id="KW-1185">Reference proteome</keyword>
<gene>
    <name evidence="1" type="ORF">ILYODFUR_016848</name>
</gene>